<reference evidence="2 3" key="1">
    <citation type="submission" date="2024-03" db="EMBL/GenBank/DDBJ databases">
        <title>First Report of Pectobacterium brasiliscabiei causing potato scab in china.</title>
        <authorList>
            <person name="Handique U."/>
        </authorList>
    </citation>
    <scope>NUCLEOTIDE SEQUENCE [LARGE SCALE GENOMIC DNA]</scope>
    <source>
        <strain evidence="2 3">ZRIMU1503</strain>
    </source>
</reference>
<feature type="transmembrane region" description="Helical" evidence="1">
    <location>
        <begin position="48"/>
        <end position="67"/>
    </location>
</feature>
<feature type="transmembrane region" description="Helical" evidence="1">
    <location>
        <begin position="100"/>
        <end position="119"/>
    </location>
</feature>
<dbReference type="RefSeq" id="WP_336543441.1">
    <property type="nucleotide sequence ID" value="NZ_JBBAYL010000045.1"/>
</dbReference>
<proteinExistence type="predicted"/>
<keyword evidence="1" id="KW-1133">Transmembrane helix</keyword>
<comment type="caution">
    <text evidence="2">The sequence shown here is derived from an EMBL/GenBank/DDBJ whole genome shotgun (WGS) entry which is preliminary data.</text>
</comment>
<dbReference type="Proteomes" id="UP001365781">
    <property type="component" value="Unassembled WGS sequence"/>
</dbReference>
<evidence type="ECO:0008006" key="4">
    <source>
        <dbReference type="Google" id="ProtNLM"/>
    </source>
</evidence>
<keyword evidence="3" id="KW-1185">Reference proteome</keyword>
<protein>
    <recommendedName>
        <fullName evidence="4">Integral membrane protein</fullName>
    </recommendedName>
</protein>
<dbReference type="EMBL" id="JBBAYM010000063">
    <property type="protein sequence ID" value="MEI5616741.1"/>
    <property type="molecule type" value="Genomic_DNA"/>
</dbReference>
<evidence type="ECO:0000256" key="1">
    <source>
        <dbReference type="SAM" id="Phobius"/>
    </source>
</evidence>
<organism evidence="2 3">
    <name type="scientific">Streptomyces brasiliscabiei</name>
    <dbReference type="NCBI Taxonomy" id="2736302"/>
    <lineage>
        <taxon>Bacteria</taxon>
        <taxon>Bacillati</taxon>
        <taxon>Actinomycetota</taxon>
        <taxon>Actinomycetes</taxon>
        <taxon>Kitasatosporales</taxon>
        <taxon>Streptomycetaceae</taxon>
        <taxon>Streptomyces</taxon>
    </lineage>
</organism>
<keyword evidence="1" id="KW-0472">Membrane</keyword>
<keyword evidence="1" id="KW-0812">Transmembrane</keyword>
<feature type="transmembrane region" description="Helical" evidence="1">
    <location>
        <begin position="139"/>
        <end position="159"/>
    </location>
</feature>
<name>A0ABU8GU60_9ACTN</name>
<sequence>MMRRRLTQLLSTKWGRLCTACMVVALLLWGWSAVLTLGSLGRDHDTADRLASAALVLTVLELPLLGLHEAHLRHLRGEADALGVRQVLDHIRSLRTSANGWITMVLVALGVTAWAYVWVAVRWLGLDVPGVPDADDGGLVMAAGTLSCAAAGIFAVTHFKERR</sequence>
<gene>
    <name evidence="2" type="ORF">WB403_47370</name>
</gene>
<evidence type="ECO:0000313" key="3">
    <source>
        <dbReference type="Proteomes" id="UP001365781"/>
    </source>
</evidence>
<evidence type="ECO:0000313" key="2">
    <source>
        <dbReference type="EMBL" id="MEI5616741.1"/>
    </source>
</evidence>
<accession>A0ABU8GU60</accession>